<feature type="transmembrane region" description="Helical" evidence="8">
    <location>
        <begin position="235"/>
        <end position="256"/>
    </location>
</feature>
<comment type="subcellular location">
    <subcellularLocation>
        <location evidence="1">Cell membrane</location>
        <topology evidence="1">Multi-pass membrane protein</topology>
    </subcellularLocation>
</comment>
<keyword evidence="11" id="KW-1185">Reference proteome</keyword>
<feature type="transmembrane region" description="Helical" evidence="8">
    <location>
        <begin position="127"/>
        <end position="143"/>
    </location>
</feature>
<evidence type="ECO:0000256" key="6">
    <source>
        <dbReference type="ARBA" id="ARBA00022989"/>
    </source>
</evidence>
<comment type="caution">
    <text evidence="10">The sequence shown here is derived from an EMBL/GenBank/DDBJ whole genome shotgun (WGS) entry which is preliminary data.</text>
</comment>
<organism evidence="10 11">
    <name type="scientific">Acinetobacter populi</name>
    <dbReference type="NCBI Taxonomy" id="1582270"/>
    <lineage>
        <taxon>Bacteria</taxon>
        <taxon>Pseudomonadati</taxon>
        <taxon>Pseudomonadota</taxon>
        <taxon>Gammaproteobacteria</taxon>
        <taxon>Moraxellales</taxon>
        <taxon>Moraxellaceae</taxon>
        <taxon>Acinetobacter</taxon>
    </lineage>
</organism>
<evidence type="ECO:0000256" key="3">
    <source>
        <dbReference type="ARBA" id="ARBA00022448"/>
    </source>
</evidence>
<keyword evidence="7 8" id="KW-0472">Membrane</keyword>
<dbReference type="InterPro" id="IPR037185">
    <property type="entry name" value="EmrE-like"/>
</dbReference>
<dbReference type="GO" id="GO:0005886">
    <property type="term" value="C:plasma membrane"/>
    <property type="evidence" value="ECO:0007669"/>
    <property type="project" value="UniProtKB-SubCell"/>
</dbReference>
<accession>A0A1Z9YVU7</accession>
<protein>
    <submittedName>
        <fullName evidence="10">Protein RarD</fullName>
    </submittedName>
</protein>
<dbReference type="Proteomes" id="UP000196536">
    <property type="component" value="Unassembled WGS sequence"/>
</dbReference>
<reference evidence="10 11" key="1">
    <citation type="submission" date="2017-05" db="EMBL/GenBank/DDBJ databases">
        <title>Acinetobacter populi ANC 5415 (= PBJ7), whole genome shotgun sequencing project.</title>
        <authorList>
            <person name="Nemec A."/>
            <person name="Radolfova-Krizova L."/>
        </authorList>
    </citation>
    <scope>NUCLEOTIDE SEQUENCE [LARGE SCALE GENOMIC DNA]</scope>
    <source>
        <strain evidence="10 11">PBJ7</strain>
    </source>
</reference>
<dbReference type="Pfam" id="PF00892">
    <property type="entry name" value="EamA"/>
    <property type="match status" value="1"/>
</dbReference>
<evidence type="ECO:0000256" key="1">
    <source>
        <dbReference type="ARBA" id="ARBA00004651"/>
    </source>
</evidence>
<dbReference type="RefSeq" id="WP_087621332.1">
    <property type="nucleotide sequence ID" value="NZ_NEXX01000005.1"/>
</dbReference>
<dbReference type="NCBIfam" id="TIGR00688">
    <property type="entry name" value="rarD"/>
    <property type="match status" value="1"/>
</dbReference>
<evidence type="ECO:0000256" key="2">
    <source>
        <dbReference type="ARBA" id="ARBA00007362"/>
    </source>
</evidence>
<evidence type="ECO:0000256" key="5">
    <source>
        <dbReference type="ARBA" id="ARBA00022692"/>
    </source>
</evidence>
<evidence type="ECO:0000313" key="10">
    <source>
        <dbReference type="EMBL" id="OUY06330.1"/>
    </source>
</evidence>
<comment type="similarity">
    <text evidence="2">Belongs to the EamA transporter family.</text>
</comment>
<keyword evidence="4" id="KW-1003">Cell membrane</keyword>
<feature type="transmembrane region" description="Helical" evidence="8">
    <location>
        <begin position="268"/>
        <end position="287"/>
    </location>
</feature>
<dbReference type="InterPro" id="IPR000620">
    <property type="entry name" value="EamA_dom"/>
</dbReference>
<dbReference type="InterPro" id="IPR004626">
    <property type="entry name" value="RarD"/>
</dbReference>
<evidence type="ECO:0000313" key="11">
    <source>
        <dbReference type="Proteomes" id="UP000196536"/>
    </source>
</evidence>
<dbReference type="EMBL" id="NEXX01000005">
    <property type="protein sequence ID" value="OUY06330.1"/>
    <property type="molecule type" value="Genomic_DNA"/>
</dbReference>
<feature type="transmembrane region" description="Helical" evidence="8">
    <location>
        <begin position="103"/>
        <end position="120"/>
    </location>
</feature>
<name>A0A1Z9YVU7_9GAMM</name>
<feature type="transmembrane region" description="Helical" evidence="8">
    <location>
        <begin position="5"/>
        <end position="28"/>
    </location>
</feature>
<feature type="transmembrane region" description="Helical" evidence="8">
    <location>
        <begin position="206"/>
        <end position="228"/>
    </location>
</feature>
<keyword evidence="5 8" id="KW-0812">Transmembrane</keyword>
<evidence type="ECO:0000256" key="8">
    <source>
        <dbReference type="SAM" id="Phobius"/>
    </source>
</evidence>
<evidence type="ECO:0000256" key="7">
    <source>
        <dbReference type="ARBA" id="ARBA00023136"/>
    </source>
</evidence>
<feature type="transmembrane region" description="Helical" evidence="8">
    <location>
        <begin position="149"/>
        <end position="166"/>
    </location>
</feature>
<gene>
    <name evidence="10" type="ORF">CAP51_13820</name>
</gene>
<feature type="transmembrane region" description="Helical" evidence="8">
    <location>
        <begin position="178"/>
        <end position="194"/>
    </location>
</feature>
<feature type="transmembrane region" description="Helical" evidence="8">
    <location>
        <begin position="34"/>
        <end position="52"/>
    </location>
</feature>
<evidence type="ECO:0000259" key="9">
    <source>
        <dbReference type="Pfam" id="PF00892"/>
    </source>
</evidence>
<keyword evidence="3" id="KW-0813">Transport</keyword>
<evidence type="ECO:0000256" key="4">
    <source>
        <dbReference type="ARBA" id="ARBA00022475"/>
    </source>
</evidence>
<dbReference type="SUPFAM" id="SSF103481">
    <property type="entry name" value="Multidrug resistance efflux transporter EmrE"/>
    <property type="match status" value="2"/>
</dbReference>
<dbReference type="OrthoDB" id="3250831at2"/>
<feature type="domain" description="EamA" evidence="9">
    <location>
        <begin position="3"/>
        <end position="139"/>
    </location>
</feature>
<keyword evidence="6 8" id="KW-1133">Transmembrane helix</keyword>
<feature type="transmembrane region" description="Helical" evidence="8">
    <location>
        <begin position="72"/>
        <end position="91"/>
    </location>
</feature>
<proteinExistence type="inferred from homology"/>
<dbReference type="AlphaFoldDB" id="A0A1Z9YVU7"/>
<sequence>MLKGILFSVIASATFGLLYFYTQFLAVFNSEQTFGWRIVATLPFVTLLMYLLGDLVQIKQIYQRIVQKPSFLLMLILCAALCGFQLWLFLWGPIHGRGLQVSLGYFLLPLILVLCGWLLYGEKLSKFQIGAIFLAIIGISHEIWRVGSIAWETLCVAIGYSVYFVLRKKLQTDHLGGFWWELLLMSPVALYFILNSKTLTIMALQPSLWLVVMGLGVLSAIGLGSYLLASRLLPLVLFGLLSYLEPVLLALVSLFLGESIQPDEWLSYVPIWCAVGLLVIEGSMYLYRQKQKRISLQRKTATLESLKQQHGADENHG</sequence>